<keyword evidence="3" id="KW-1185">Reference proteome</keyword>
<dbReference type="Pfam" id="PF14088">
    <property type="entry name" value="DUF4268"/>
    <property type="match status" value="1"/>
</dbReference>
<evidence type="ECO:0000313" key="2">
    <source>
        <dbReference type="EMBL" id="MBB3020407.1"/>
    </source>
</evidence>
<dbReference type="InterPro" id="IPR025364">
    <property type="entry name" value="DUF4268"/>
</dbReference>
<dbReference type="RefSeq" id="WP_183452355.1">
    <property type="nucleotide sequence ID" value="NZ_JACHWB010000004.1"/>
</dbReference>
<organism evidence="2 3">
    <name type="scientific">Microvirga lupini</name>
    <dbReference type="NCBI Taxonomy" id="420324"/>
    <lineage>
        <taxon>Bacteria</taxon>
        <taxon>Pseudomonadati</taxon>
        <taxon>Pseudomonadota</taxon>
        <taxon>Alphaproteobacteria</taxon>
        <taxon>Hyphomicrobiales</taxon>
        <taxon>Methylobacteriaceae</taxon>
        <taxon>Microvirga</taxon>
    </lineage>
</organism>
<dbReference type="Gene3D" id="3.40.1350.10">
    <property type="match status" value="1"/>
</dbReference>
<dbReference type="GO" id="GO:0003676">
    <property type="term" value="F:nucleic acid binding"/>
    <property type="evidence" value="ECO:0007669"/>
    <property type="project" value="InterPro"/>
</dbReference>
<gene>
    <name evidence="2" type="ORF">FHR70_003488</name>
</gene>
<evidence type="ECO:0000313" key="3">
    <source>
        <dbReference type="Proteomes" id="UP000532010"/>
    </source>
</evidence>
<feature type="domain" description="DUF4268" evidence="1">
    <location>
        <begin position="180"/>
        <end position="305"/>
    </location>
</feature>
<proteinExistence type="predicted"/>
<dbReference type="EMBL" id="JACHWB010000004">
    <property type="protein sequence ID" value="MBB3020407.1"/>
    <property type="molecule type" value="Genomic_DNA"/>
</dbReference>
<accession>A0A7W4YXB9</accession>
<dbReference type="InterPro" id="IPR011856">
    <property type="entry name" value="tRNA_endonuc-like_dom_sf"/>
</dbReference>
<reference evidence="2 3" key="1">
    <citation type="submission" date="2020-08" db="EMBL/GenBank/DDBJ databases">
        <title>The Agave Microbiome: Exploring the role of microbial communities in plant adaptations to desert environments.</title>
        <authorList>
            <person name="Partida-Martinez L.P."/>
        </authorList>
    </citation>
    <scope>NUCLEOTIDE SEQUENCE [LARGE SCALE GENOMIC DNA]</scope>
    <source>
        <strain evidence="2 3">AT3.9</strain>
    </source>
</reference>
<evidence type="ECO:0000259" key="1">
    <source>
        <dbReference type="Pfam" id="PF14088"/>
    </source>
</evidence>
<comment type="caution">
    <text evidence="2">The sequence shown here is derived from an EMBL/GenBank/DDBJ whole genome shotgun (WGS) entry which is preliminary data.</text>
</comment>
<name>A0A7W4YXB9_9HYPH</name>
<dbReference type="AlphaFoldDB" id="A0A7W4YXB9"/>
<dbReference type="Proteomes" id="UP000532010">
    <property type="component" value="Unassembled WGS sequence"/>
</dbReference>
<protein>
    <recommendedName>
        <fullName evidence="1">DUF4268 domain-containing protein</fullName>
    </recommendedName>
</protein>
<sequence>MNISLGRLQKVDLRSVWSSESADFTPWLARPENLEVLGETIGLDLELEAQEKDVGPFRADILCKDLRTGNWVLIENQLERTDHTHLGQLLVYASGLKAVTIVWIAQRFTEEHRATLDWLNGITDEEFQFFGLEVELWKIGQSEPAPKFNIVSKPNDWSRQVSQAAHRIEAGDLTEAKQTQLEFWTGFMKHLAGRNGKIRPIKPQPQHWVSFSIGRSGFRLDTMALVRDQGIAVNLVMGDDQAKAFFHLLSRDKAAIEAGLGMELQWKELPGKKESHIYTGLKPADFARTDKWPEYYGWLANTAEAYVRVLGPRIKALRADEWKPEGSEADI</sequence>